<comment type="caution">
    <text evidence="2">The sequence shown here is derived from an EMBL/GenBank/DDBJ whole genome shotgun (WGS) entry which is preliminary data.</text>
</comment>
<feature type="chain" id="PRO_5046396546" evidence="1">
    <location>
        <begin position="21"/>
        <end position="99"/>
    </location>
</feature>
<keyword evidence="1" id="KW-0732">Signal</keyword>
<dbReference type="Proteomes" id="UP001549097">
    <property type="component" value="Unassembled WGS sequence"/>
</dbReference>
<protein>
    <submittedName>
        <fullName evidence="2">Uncharacterized protein</fullName>
    </submittedName>
</protein>
<gene>
    <name evidence="2" type="ORF">ABID52_001748</name>
</gene>
<organism evidence="2 3">
    <name type="scientific">Fictibacillus halophilus</name>
    <dbReference type="NCBI Taxonomy" id="1610490"/>
    <lineage>
        <taxon>Bacteria</taxon>
        <taxon>Bacillati</taxon>
        <taxon>Bacillota</taxon>
        <taxon>Bacilli</taxon>
        <taxon>Bacillales</taxon>
        <taxon>Fictibacillaceae</taxon>
        <taxon>Fictibacillus</taxon>
    </lineage>
</organism>
<evidence type="ECO:0000256" key="1">
    <source>
        <dbReference type="SAM" id="SignalP"/>
    </source>
</evidence>
<dbReference type="RefSeq" id="WP_198767509.1">
    <property type="nucleotide sequence ID" value="NZ_JAEACF010000001.1"/>
</dbReference>
<name>A0ABV2LKQ7_9BACL</name>
<evidence type="ECO:0000313" key="2">
    <source>
        <dbReference type="EMBL" id="MET3728167.1"/>
    </source>
</evidence>
<keyword evidence="3" id="KW-1185">Reference proteome</keyword>
<feature type="signal peptide" evidence="1">
    <location>
        <begin position="1"/>
        <end position="20"/>
    </location>
</feature>
<proteinExistence type="predicted"/>
<accession>A0ABV2LKQ7</accession>
<reference evidence="2 3" key="1">
    <citation type="submission" date="2024-06" db="EMBL/GenBank/DDBJ databases">
        <title>Genomic Encyclopedia of Type Strains, Phase IV (KMG-IV): sequencing the most valuable type-strain genomes for metagenomic binning, comparative biology and taxonomic classification.</title>
        <authorList>
            <person name="Goeker M."/>
        </authorList>
    </citation>
    <scope>NUCLEOTIDE SEQUENCE [LARGE SCALE GENOMIC DNA]</scope>
    <source>
        <strain evidence="2 3">DSM 100124</strain>
    </source>
</reference>
<dbReference type="EMBL" id="JBEPMP010000001">
    <property type="protein sequence ID" value="MET3728167.1"/>
    <property type="molecule type" value="Genomic_DNA"/>
</dbReference>
<evidence type="ECO:0000313" key="3">
    <source>
        <dbReference type="Proteomes" id="UP001549097"/>
    </source>
</evidence>
<sequence>MKWISGLLIILTLLPLTSCGETHSTSSIIIVTDKGHSEDNKEYWIAAYNPNNEGKADTFRIIVEEVMVWNLIEEDKEYFSTYAKEGESPWLLEQIEFVK</sequence>